<keyword evidence="6" id="KW-0472">Membrane</keyword>
<evidence type="ECO:0000313" key="9">
    <source>
        <dbReference type="EMBL" id="GGB06395.1"/>
    </source>
</evidence>
<organism evidence="9 10">
    <name type="scientific">Agarivorans gilvus</name>
    <dbReference type="NCBI Taxonomy" id="680279"/>
    <lineage>
        <taxon>Bacteria</taxon>
        <taxon>Pseudomonadati</taxon>
        <taxon>Pseudomonadota</taxon>
        <taxon>Gammaproteobacteria</taxon>
        <taxon>Alteromonadales</taxon>
        <taxon>Alteromonadaceae</taxon>
        <taxon>Agarivorans</taxon>
    </lineage>
</organism>
<evidence type="ECO:0000256" key="2">
    <source>
        <dbReference type="ARBA" id="ARBA00008163"/>
    </source>
</evidence>
<dbReference type="PANTHER" id="PTHR35093">
    <property type="entry name" value="OUTER MEMBRANE PROTEIN NMB0088-RELATED"/>
    <property type="match status" value="1"/>
</dbReference>
<comment type="caution">
    <text evidence="9">The sequence shown here is derived from an EMBL/GenBank/DDBJ whole genome shotgun (WGS) entry which is preliminary data.</text>
</comment>
<comment type="similarity">
    <text evidence="2">Belongs to the OmpP1/FadL family.</text>
</comment>
<feature type="chain" id="PRO_5045865540" evidence="8">
    <location>
        <begin position="23"/>
        <end position="411"/>
    </location>
</feature>
<keyword evidence="10" id="KW-1185">Reference proteome</keyword>
<dbReference type="InterPro" id="IPR005017">
    <property type="entry name" value="OMPP1/FadL/TodX"/>
</dbReference>
<feature type="signal peptide" evidence="8">
    <location>
        <begin position="1"/>
        <end position="22"/>
    </location>
</feature>
<evidence type="ECO:0000256" key="3">
    <source>
        <dbReference type="ARBA" id="ARBA00022452"/>
    </source>
</evidence>
<evidence type="ECO:0000256" key="7">
    <source>
        <dbReference type="ARBA" id="ARBA00023237"/>
    </source>
</evidence>
<keyword evidence="7" id="KW-0998">Cell outer membrane</keyword>
<keyword evidence="4" id="KW-0812">Transmembrane</keyword>
<gene>
    <name evidence="9" type="ORF">GCM10007414_19640</name>
</gene>
<evidence type="ECO:0000256" key="5">
    <source>
        <dbReference type="ARBA" id="ARBA00022729"/>
    </source>
</evidence>
<proteinExistence type="inferred from homology"/>
<dbReference type="Gene3D" id="2.40.160.60">
    <property type="entry name" value="Outer membrane protein transport protein (OMPP1/FadL/TodX)"/>
    <property type="match status" value="1"/>
</dbReference>
<dbReference type="RefSeq" id="WP_055732556.1">
    <property type="nucleotide sequence ID" value="NZ_BMDY01000010.1"/>
</dbReference>
<sequence>MKKRIFSLTALSATLLSGHSLAAGFQVNSQSATGIGRAFSGDAVIADNASVLARNPAAMAMFEQKALSLGLVYTDVDVTIKDVNYGPVEYGSVGDAAGDKVIPNIYYIHPINNDFAVGVGAFSNFGTGTDISELNNSGAPVTPVDLFGNTEVITSTFNMSMSYRINQQFSIGAGVDLIYGQGTLRRQGEIVGGSGVQSKLVDVDADGWALGGIIGATYEINDNNRLGMSYRVSPSFKAAGKVEYQGQSYDDIHIPLPNIFQIAGYHELNHKWAVHYTAQHTSWSDFDHITVTGSLPEQTVKSYQWKNSWLFSVGATYQLNPNWALRAGYMHDKGVVDEVSSLSIPDSDRNWYTVGASYYINKHSSIDFGLGFVRGEDVEVRESSAIPVIGEVVGHTRSDAIYYSMQYSYLF</sequence>
<comment type="subcellular location">
    <subcellularLocation>
        <location evidence="1">Cell outer membrane</location>
        <topology evidence="1">Multi-pass membrane protein</topology>
    </subcellularLocation>
</comment>
<protein>
    <submittedName>
        <fullName evidence="9">Aromatic hydrocarbon degradation protein</fullName>
    </submittedName>
</protein>
<reference evidence="10" key="1">
    <citation type="journal article" date="2019" name="Int. J. Syst. Evol. Microbiol.">
        <title>The Global Catalogue of Microorganisms (GCM) 10K type strain sequencing project: providing services to taxonomists for standard genome sequencing and annotation.</title>
        <authorList>
            <consortium name="The Broad Institute Genomics Platform"/>
            <consortium name="The Broad Institute Genome Sequencing Center for Infectious Disease"/>
            <person name="Wu L."/>
            <person name="Ma J."/>
        </authorList>
    </citation>
    <scope>NUCLEOTIDE SEQUENCE [LARGE SCALE GENOMIC DNA]</scope>
    <source>
        <strain evidence="10">CGMCC 1.10131</strain>
    </source>
</reference>
<dbReference type="PANTHER" id="PTHR35093:SF1">
    <property type="entry name" value="OUTER MEMBRANE LONG-CHAIN FATTY ACID RECEPTOR FADL FAMILY"/>
    <property type="match status" value="1"/>
</dbReference>
<dbReference type="SUPFAM" id="SSF56935">
    <property type="entry name" value="Porins"/>
    <property type="match status" value="1"/>
</dbReference>
<keyword evidence="3" id="KW-1134">Transmembrane beta strand</keyword>
<dbReference type="EMBL" id="BMDY01000010">
    <property type="protein sequence ID" value="GGB06395.1"/>
    <property type="molecule type" value="Genomic_DNA"/>
</dbReference>
<evidence type="ECO:0000256" key="6">
    <source>
        <dbReference type="ARBA" id="ARBA00023136"/>
    </source>
</evidence>
<keyword evidence="5 8" id="KW-0732">Signal</keyword>
<accession>A0ABQ1I2K8</accession>
<dbReference type="Pfam" id="PF03349">
    <property type="entry name" value="Toluene_X"/>
    <property type="match status" value="1"/>
</dbReference>
<evidence type="ECO:0000256" key="4">
    <source>
        <dbReference type="ARBA" id="ARBA00022692"/>
    </source>
</evidence>
<evidence type="ECO:0000256" key="1">
    <source>
        <dbReference type="ARBA" id="ARBA00004571"/>
    </source>
</evidence>
<evidence type="ECO:0000256" key="8">
    <source>
        <dbReference type="SAM" id="SignalP"/>
    </source>
</evidence>
<evidence type="ECO:0000313" key="10">
    <source>
        <dbReference type="Proteomes" id="UP000651977"/>
    </source>
</evidence>
<dbReference type="Proteomes" id="UP000651977">
    <property type="component" value="Unassembled WGS sequence"/>
</dbReference>
<name>A0ABQ1I2K8_9ALTE</name>